<dbReference type="AlphaFoldDB" id="A0A0D2UW98"/>
<organism evidence="2 3">
    <name type="scientific">Gossypium raimondii</name>
    <name type="common">Peruvian cotton</name>
    <name type="synonym">Gossypium klotzschianum subsp. raimondii</name>
    <dbReference type="NCBI Taxonomy" id="29730"/>
    <lineage>
        <taxon>Eukaryota</taxon>
        <taxon>Viridiplantae</taxon>
        <taxon>Streptophyta</taxon>
        <taxon>Embryophyta</taxon>
        <taxon>Tracheophyta</taxon>
        <taxon>Spermatophyta</taxon>
        <taxon>Magnoliopsida</taxon>
        <taxon>eudicotyledons</taxon>
        <taxon>Gunneridae</taxon>
        <taxon>Pentapetalae</taxon>
        <taxon>rosids</taxon>
        <taxon>malvids</taxon>
        <taxon>Malvales</taxon>
        <taxon>Malvaceae</taxon>
        <taxon>Malvoideae</taxon>
        <taxon>Gossypium</taxon>
    </lineage>
</organism>
<evidence type="ECO:0000313" key="2">
    <source>
        <dbReference type="EMBL" id="KJB73099.1"/>
    </source>
</evidence>
<dbReference type="Gramene" id="KJB73099">
    <property type="protein sequence ID" value="KJB73099"/>
    <property type="gene ID" value="B456_011G214800"/>
</dbReference>
<feature type="domain" description="Rad60/SUMO-like" evidence="1">
    <location>
        <begin position="27"/>
        <end position="96"/>
    </location>
</feature>
<reference evidence="2 3" key="1">
    <citation type="journal article" date="2012" name="Nature">
        <title>Repeated polyploidization of Gossypium genomes and the evolution of spinnable cotton fibres.</title>
        <authorList>
            <person name="Paterson A.H."/>
            <person name="Wendel J.F."/>
            <person name="Gundlach H."/>
            <person name="Guo H."/>
            <person name="Jenkins J."/>
            <person name="Jin D."/>
            <person name="Llewellyn D."/>
            <person name="Showmaker K.C."/>
            <person name="Shu S."/>
            <person name="Udall J."/>
            <person name="Yoo M.J."/>
            <person name="Byers R."/>
            <person name="Chen W."/>
            <person name="Doron-Faigenboim A."/>
            <person name="Duke M.V."/>
            <person name="Gong L."/>
            <person name="Grimwood J."/>
            <person name="Grover C."/>
            <person name="Grupp K."/>
            <person name="Hu G."/>
            <person name="Lee T.H."/>
            <person name="Li J."/>
            <person name="Lin L."/>
            <person name="Liu T."/>
            <person name="Marler B.S."/>
            <person name="Page J.T."/>
            <person name="Roberts A.W."/>
            <person name="Romanel E."/>
            <person name="Sanders W.S."/>
            <person name="Szadkowski E."/>
            <person name="Tan X."/>
            <person name="Tang H."/>
            <person name="Xu C."/>
            <person name="Wang J."/>
            <person name="Wang Z."/>
            <person name="Zhang D."/>
            <person name="Zhang L."/>
            <person name="Ashrafi H."/>
            <person name="Bedon F."/>
            <person name="Bowers J.E."/>
            <person name="Brubaker C.L."/>
            <person name="Chee P.W."/>
            <person name="Das S."/>
            <person name="Gingle A.R."/>
            <person name="Haigler C.H."/>
            <person name="Harker D."/>
            <person name="Hoffmann L.V."/>
            <person name="Hovav R."/>
            <person name="Jones D.C."/>
            <person name="Lemke C."/>
            <person name="Mansoor S."/>
            <person name="ur Rahman M."/>
            <person name="Rainville L.N."/>
            <person name="Rambani A."/>
            <person name="Reddy U.K."/>
            <person name="Rong J.K."/>
            <person name="Saranga Y."/>
            <person name="Scheffler B.E."/>
            <person name="Scheffler J.A."/>
            <person name="Stelly D.M."/>
            <person name="Triplett B.A."/>
            <person name="Van Deynze A."/>
            <person name="Vaslin M.F."/>
            <person name="Waghmare V.N."/>
            <person name="Walford S.A."/>
            <person name="Wright R.J."/>
            <person name="Zaki E.A."/>
            <person name="Zhang T."/>
            <person name="Dennis E.S."/>
            <person name="Mayer K.F."/>
            <person name="Peterson D.G."/>
            <person name="Rokhsar D.S."/>
            <person name="Wang X."/>
            <person name="Schmutz J."/>
        </authorList>
    </citation>
    <scope>NUCLEOTIDE SEQUENCE [LARGE SCALE GENOMIC DNA]</scope>
</reference>
<keyword evidence="3" id="KW-1185">Reference proteome</keyword>
<dbReference type="SUPFAM" id="SSF54236">
    <property type="entry name" value="Ubiquitin-like"/>
    <property type="match status" value="1"/>
</dbReference>
<gene>
    <name evidence="2" type="ORF">B456_011G214800</name>
</gene>
<proteinExistence type="predicted"/>
<dbReference type="PANTHER" id="PTHR10562">
    <property type="entry name" value="SMALL UBIQUITIN-RELATED MODIFIER"/>
    <property type="match status" value="1"/>
</dbReference>
<sequence>MVGKERVTAATQSTLISLSRVKEEDPIVVKVQGQTQANTLNYWMGRNTPLRFLMRDYCERTGAVFKYTTFHVDGLRIASTKTPHDLGMEDGDIIDANSNQSGG</sequence>
<dbReference type="EMBL" id="CM001750">
    <property type="protein sequence ID" value="KJB73099.1"/>
    <property type="molecule type" value="Genomic_DNA"/>
</dbReference>
<dbReference type="Proteomes" id="UP000032304">
    <property type="component" value="Chromosome 11"/>
</dbReference>
<dbReference type="KEGG" id="gra:105775566"/>
<dbReference type="eggNOG" id="KOG1769">
    <property type="taxonomic scope" value="Eukaryota"/>
</dbReference>
<dbReference type="Gene3D" id="3.10.20.90">
    <property type="entry name" value="Phosphatidylinositol 3-kinase Catalytic Subunit, Chain A, domain 1"/>
    <property type="match status" value="1"/>
</dbReference>
<evidence type="ECO:0000313" key="3">
    <source>
        <dbReference type="Proteomes" id="UP000032304"/>
    </source>
</evidence>
<dbReference type="InterPro" id="IPR029071">
    <property type="entry name" value="Ubiquitin-like_domsf"/>
</dbReference>
<dbReference type="SMR" id="A0A0D2UW98"/>
<name>A0A0D2UW98_GOSRA</name>
<evidence type="ECO:0000259" key="1">
    <source>
        <dbReference type="Pfam" id="PF11976"/>
    </source>
</evidence>
<dbReference type="InterPro" id="IPR022617">
    <property type="entry name" value="Rad60/SUMO-like_dom"/>
</dbReference>
<dbReference type="STRING" id="29730.A0A0D2UW98"/>
<dbReference type="OrthoDB" id="442921at2759"/>
<dbReference type="Pfam" id="PF11976">
    <property type="entry name" value="Rad60-SLD"/>
    <property type="match status" value="1"/>
</dbReference>
<protein>
    <recommendedName>
        <fullName evidence="1">Rad60/SUMO-like domain-containing protein</fullName>
    </recommendedName>
</protein>
<dbReference type="OMA" id="RLMADYC"/>
<accession>A0A0D2UW98</accession>